<name>A0ABV0J1M4_9CYAN</name>
<organism evidence="1 2">
    <name type="scientific">Trichocoleus desertorum GB2-A4</name>
    <dbReference type="NCBI Taxonomy" id="2933944"/>
    <lineage>
        <taxon>Bacteria</taxon>
        <taxon>Bacillati</taxon>
        <taxon>Cyanobacteriota</taxon>
        <taxon>Cyanophyceae</taxon>
        <taxon>Leptolyngbyales</taxon>
        <taxon>Trichocoleusaceae</taxon>
        <taxon>Trichocoleus</taxon>
    </lineage>
</organism>
<gene>
    <name evidence="1" type="ORF">NC998_01025</name>
</gene>
<comment type="caution">
    <text evidence="1">The sequence shown here is derived from an EMBL/GenBank/DDBJ whole genome shotgun (WGS) entry which is preliminary data.</text>
</comment>
<evidence type="ECO:0000313" key="1">
    <source>
        <dbReference type="EMBL" id="MEP0815673.1"/>
    </source>
</evidence>
<proteinExistence type="predicted"/>
<sequence>MLNTFAQHLNLATTDVEALLACNLSELLANPAVQQKLASLNVELLRQTLPTAGQVLAENLPPFYIWLKTELDVKRVPDSPDHATRWVVNFLNNQESLTRLVELHQPVPRPAMERSIPRLVSLFDDVEDTSIRQEWQTAIAALCLVLAVGAREADKTAVAS</sequence>
<protein>
    <submittedName>
        <fullName evidence="1">Uncharacterized protein</fullName>
    </submittedName>
</protein>
<evidence type="ECO:0000313" key="2">
    <source>
        <dbReference type="Proteomes" id="UP001464891"/>
    </source>
</evidence>
<accession>A0ABV0J1M4</accession>
<dbReference type="RefSeq" id="WP_190431220.1">
    <property type="nucleotide sequence ID" value="NZ_JAMPKM010000001.1"/>
</dbReference>
<dbReference type="Proteomes" id="UP001464891">
    <property type="component" value="Unassembled WGS sequence"/>
</dbReference>
<reference evidence="1 2" key="1">
    <citation type="submission" date="2022-04" db="EMBL/GenBank/DDBJ databases">
        <title>Positive selection, recombination, and allopatry shape intraspecific diversity of widespread and dominant cyanobacteria.</title>
        <authorList>
            <person name="Wei J."/>
            <person name="Shu W."/>
            <person name="Hu C."/>
        </authorList>
    </citation>
    <scope>NUCLEOTIDE SEQUENCE [LARGE SCALE GENOMIC DNA]</scope>
    <source>
        <strain evidence="1 2">GB2-A4</strain>
    </source>
</reference>
<dbReference type="EMBL" id="JAMPKM010000001">
    <property type="protein sequence ID" value="MEP0815673.1"/>
    <property type="molecule type" value="Genomic_DNA"/>
</dbReference>
<keyword evidence="2" id="KW-1185">Reference proteome</keyword>